<dbReference type="NCBIfam" id="TIGR01362">
    <property type="entry name" value="KDO8P_synth"/>
    <property type="match status" value="1"/>
</dbReference>
<feature type="domain" description="DAHP synthetase I/KDSA" evidence="9">
    <location>
        <begin position="9"/>
        <end position="261"/>
    </location>
</feature>
<dbReference type="GO" id="GO:0005737">
    <property type="term" value="C:cytoplasm"/>
    <property type="evidence" value="ECO:0007669"/>
    <property type="project" value="UniProtKB-SubCell"/>
</dbReference>
<comment type="subcellular location">
    <subcellularLocation>
        <location evidence="1 8">Cytoplasm</location>
    </subcellularLocation>
</comment>
<evidence type="ECO:0000256" key="6">
    <source>
        <dbReference type="ARBA" id="ARBA00022679"/>
    </source>
</evidence>
<dbReference type="Gene3D" id="3.20.20.70">
    <property type="entry name" value="Aldolase class I"/>
    <property type="match status" value="1"/>
</dbReference>
<dbReference type="Proteomes" id="UP000035036">
    <property type="component" value="Chromosome"/>
</dbReference>
<evidence type="ECO:0000313" key="10">
    <source>
        <dbReference type="EMBL" id="AJF06997.1"/>
    </source>
</evidence>
<dbReference type="HOGENOM" id="CLU_036666_0_0_7"/>
<dbReference type="InterPro" id="IPR013785">
    <property type="entry name" value="Aldolase_TIM"/>
</dbReference>
<comment type="catalytic activity">
    <reaction evidence="7 8">
        <text>D-arabinose 5-phosphate + phosphoenolpyruvate + H2O = 3-deoxy-alpha-D-manno-2-octulosonate-8-phosphate + phosphate</text>
        <dbReference type="Rhea" id="RHEA:14053"/>
        <dbReference type="ChEBI" id="CHEBI:15377"/>
        <dbReference type="ChEBI" id="CHEBI:43474"/>
        <dbReference type="ChEBI" id="CHEBI:57693"/>
        <dbReference type="ChEBI" id="CHEBI:58702"/>
        <dbReference type="ChEBI" id="CHEBI:85985"/>
        <dbReference type="EC" id="2.5.1.55"/>
    </reaction>
</comment>
<name>A0A0B5FFU4_9BACT</name>
<dbReference type="KEGG" id="gsb:GSUB_11095"/>
<organism evidence="10 11">
    <name type="scientific">Geoalkalibacter subterraneus</name>
    <dbReference type="NCBI Taxonomy" id="483547"/>
    <lineage>
        <taxon>Bacteria</taxon>
        <taxon>Pseudomonadati</taxon>
        <taxon>Thermodesulfobacteriota</taxon>
        <taxon>Desulfuromonadia</taxon>
        <taxon>Desulfuromonadales</taxon>
        <taxon>Geoalkalibacteraceae</taxon>
        <taxon>Geoalkalibacter</taxon>
    </lineage>
</organism>
<evidence type="ECO:0000259" key="9">
    <source>
        <dbReference type="Pfam" id="PF00793"/>
    </source>
</evidence>
<dbReference type="Pfam" id="PF00793">
    <property type="entry name" value="DAHP_synth_1"/>
    <property type="match status" value="1"/>
</dbReference>
<dbReference type="NCBIfam" id="NF003543">
    <property type="entry name" value="PRK05198.1"/>
    <property type="match status" value="1"/>
</dbReference>
<evidence type="ECO:0000256" key="4">
    <source>
        <dbReference type="ARBA" id="ARBA00010499"/>
    </source>
</evidence>
<keyword evidence="11" id="KW-1185">Reference proteome</keyword>
<dbReference type="UniPathway" id="UPA00030"/>
<gene>
    <name evidence="8" type="primary">kdsA</name>
    <name evidence="10" type="ORF">GSUB_11095</name>
</gene>
<dbReference type="GO" id="GO:0008676">
    <property type="term" value="F:3-deoxy-8-phosphooctulonate synthase activity"/>
    <property type="evidence" value="ECO:0007669"/>
    <property type="project" value="UniProtKB-UniRule"/>
</dbReference>
<dbReference type="EC" id="2.5.1.55" evidence="8"/>
<dbReference type="HAMAP" id="MF_00056">
    <property type="entry name" value="KDO8P_synth"/>
    <property type="match status" value="1"/>
</dbReference>
<dbReference type="EMBL" id="CP010311">
    <property type="protein sequence ID" value="AJF06997.1"/>
    <property type="molecule type" value="Genomic_DNA"/>
</dbReference>
<dbReference type="InterPro" id="IPR006218">
    <property type="entry name" value="DAHP1/KDSA"/>
</dbReference>
<keyword evidence="6 8" id="KW-0808">Transferase</keyword>
<proteinExistence type="inferred from homology"/>
<dbReference type="InterPro" id="IPR006269">
    <property type="entry name" value="KDO8P_synthase"/>
</dbReference>
<evidence type="ECO:0000256" key="2">
    <source>
        <dbReference type="ARBA" id="ARBA00004756"/>
    </source>
</evidence>
<dbReference type="STRING" id="483547.GSUB_11095"/>
<evidence type="ECO:0000256" key="1">
    <source>
        <dbReference type="ARBA" id="ARBA00004496"/>
    </source>
</evidence>
<protein>
    <recommendedName>
        <fullName evidence="8">2-dehydro-3-deoxyphosphooctonate aldolase</fullName>
        <ecNumber evidence="8">2.5.1.55</ecNumber>
    </recommendedName>
    <alternativeName>
        <fullName evidence="8">3-deoxy-D-manno-octulosonic acid 8-phosphate synthase</fullName>
    </alternativeName>
    <alternativeName>
        <fullName evidence="8">KDO-8-phosphate synthase</fullName>
        <shortName evidence="8">KDO 8-P synthase</shortName>
        <shortName evidence="8">KDOPS</shortName>
    </alternativeName>
    <alternativeName>
        <fullName evidence="8">Phospho-2-dehydro-3-deoxyoctonate aldolase</fullName>
    </alternativeName>
</protein>
<evidence type="ECO:0000256" key="7">
    <source>
        <dbReference type="ARBA" id="ARBA00049112"/>
    </source>
</evidence>
<dbReference type="AlphaFoldDB" id="A0A0B5FFU4"/>
<dbReference type="OrthoDB" id="9802281at2"/>
<dbReference type="PANTHER" id="PTHR21057">
    <property type="entry name" value="PHOSPHO-2-DEHYDRO-3-DEOXYHEPTONATE ALDOLASE"/>
    <property type="match status" value="1"/>
</dbReference>
<keyword evidence="5 8" id="KW-0963">Cytoplasm</keyword>
<sequence length="279" mass="30077">MACKTTIGNITMGEGFPLVLIAGPCVIEDEEATLRIASFLRKLGEDLGIGIIFKASFDKANRTSISSFRGPGMEEGLRILSRVKEQVGLPLLSDIHEISQISPAAEVLDVLQIPAFLSRQTDLLVAAARSGRVVNVKKGQFLAPWDMANVVEKIEESGNDRILLTERGASFGYNNLVVDMRSLVIMREMGHPVVFDATHSVQLPGGAGTASAGQRQYVGALSRAAAAVGIDGLFWEVHENPDAARCDGPNSLALDHLRPMLEQILAIDALVRKEIPSHD</sequence>
<dbReference type="SUPFAM" id="SSF51569">
    <property type="entry name" value="Aldolase"/>
    <property type="match status" value="1"/>
</dbReference>
<evidence type="ECO:0000256" key="8">
    <source>
        <dbReference type="HAMAP-Rule" id="MF_00056"/>
    </source>
</evidence>
<evidence type="ECO:0000256" key="3">
    <source>
        <dbReference type="ARBA" id="ARBA00004845"/>
    </source>
</evidence>
<dbReference type="GO" id="GO:0019294">
    <property type="term" value="P:keto-3-deoxy-D-manno-octulosonic acid biosynthetic process"/>
    <property type="evidence" value="ECO:0007669"/>
    <property type="project" value="UniProtKB-UniRule"/>
</dbReference>
<accession>A0A0B5FFU4</accession>
<reference evidence="10 11" key="1">
    <citation type="journal article" date="2015" name="Genome Announc.">
        <title>Genomes of Geoalkalibacter ferrihydriticus Z-0531T and Geoalkalibacter subterraneus Red1T, Two Haloalkaliphilic Metal-Reducing Deltaproteobacteria.</title>
        <authorList>
            <person name="Badalamenti J.P."/>
            <person name="Krajmalnik-Brown R."/>
            <person name="Torres C.I."/>
            <person name="Bond D.R."/>
        </authorList>
    </citation>
    <scope>NUCLEOTIDE SEQUENCE [LARGE SCALE GENOMIC DNA]</scope>
    <source>
        <strain evidence="10 11">Red1</strain>
    </source>
</reference>
<keyword evidence="8" id="KW-0448">Lipopolysaccharide biosynthesis</keyword>
<comment type="pathway">
    <text evidence="3 8">Carbohydrate biosynthesis; 3-deoxy-D-manno-octulosonate biosynthesis; 3-deoxy-D-manno-octulosonate from D-ribulose 5-phosphate: step 2/3.</text>
</comment>
<comment type="pathway">
    <text evidence="2">Bacterial outer membrane biogenesis; lipopolysaccharide biosynthesis.</text>
</comment>
<dbReference type="RefSeq" id="WP_040200838.1">
    <property type="nucleotide sequence ID" value="NZ_CP010311.1"/>
</dbReference>
<comment type="similarity">
    <text evidence="4 8">Belongs to the KdsA family.</text>
</comment>
<dbReference type="UniPathway" id="UPA00357">
    <property type="reaction ID" value="UER00474"/>
</dbReference>
<evidence type="ECO:0000313" key="11">
    <source>
        <dbReference type="Proteomes" id="UP000035036"/>
    </source>
</evidence>
<evidence type="ECO:0000256" key="5">
    <source>
        <dbReference type="ARBA" id="ARBA00022490"/>
    </source>
</evidence>